<proteinExistence type="predicted"/>
<evidence type="ECO:0000313" key="2">
    <source>
        <dbReference type="Proteomes" id="UP000824014"/>
    </source>
</evidence>
<evidence type="ECO:0000313" key="1">
    <source>
        <dbReference type="EMBL" id="HIZ15184.1"/>
    </source>
</evidence>
<protein>
    <submittedName>
        <fullName evidence="1">Uncharacterized protein</fullName>
    </submittedName>
</protein>
<comment type="caution">
    <text evidence="1">The sequence shown here is derived from an EMBL/GenBank/DDBJ whole genome shotgun (WGS) entry which is preliminary data.</text>
</comment>
<reference evidence="1" key="1">
    <citation type="journal article" date="2021" name="PeerJ">
        <title>Extensive microbial diversity within the chicken gut microbiome revealed by metagenomics and culture.</title>
        <authorList>
            <person name="Gilroy R."/>
            <person name="Ravi A."/>
            <person name="Getino M."/>
            <person name="Pursley I."/>
            <person name="Horton D.L."/>
            <person name="Alikhan N.F."/>
            <person name="Baker D."/>
            <person name="Gharbi K."/>
            <person name="Hall N."/>
            <person name="Watson M."/>
            <person name="Adriaenssens E.M."/>
            <person name="Foster-Nyarko E."/>
            <person name="Jarju S."/>
            <person name="Secka A."/>
            <person name="Antonio M."/>
            <person name="Oren A."/>
            <person name="Chaudhuri R.R."/>
            <person name="La Ragione R."/>
            <person name="Hildebrand F."/>
            <person name="Pallen M.J."/>
        </authorList>
    </citation>
    <scope>NUCLEOTIDE SEQUENCE</scope>
    <source>
        <strain evidence="1">ChiHjej11B10-19426</strain>
    </source>
</reference>
<name>A0A9D2DE76_9BACT</name>
<dbReference type="EMBL" id="DXCC01000015">
    <property type="protein sequence ID" value="HIZ15184.1"/>
    <property type="molecule type" value="Genomic_DNA"/>
</dbReference>
<accession>A0A9D2DE76</accession>
<reference evidence="1" key="2">
    <citation type="submission" date="2021-04" db="EMBL/GenBank/DDBJ databases">
        <authorList>
            <person name="Gilroy R."/>
        </authorList>
    </citation>
    <scope>NUCLEOTIDE SEQUENCE</scope>
    <source>
        <strain evidence="1">ChiHjej11B10-19426</strain>
    </source>
</reference>
<dbReference type="Proteomes" id="UP000824014">
    <property type="component" value="Unassembled WGS sequence"/>
</dbReference>
<organism evidence="1 2">
    <name type="scientific">Candidatus Tidjanibacter faecipullorum</name>
    <dbReference type="NCBI Taxonomy" id="2838766"/>
    <lineage>
        <taxon>Bacteria</taxon>
        <taxon>Pseudomonadati</taxon>
        <taxon>Bacteroidota</taxon>
        <taxon>Bacteroidia</taxon>
        <taxon>Bacteroidales</taxon>
        <taxon>Rikenellaceae</taxon>
        <taxon>Tidjanibacter</taxon>
    </lineage>
</organism>
<gene>
    <name evidence="1" type="ORF">H9816_04670</name>
</gene>
<dbReference type="AlphaFoldDB" id="A0A9D2DE76"/>
<sequence>MDRNKAYRLFHALLGELGIRAQKGNILAGYGVESTTELTDEQLSAIIRGLEEQKHQRNGDMLRRGRSRVLRLLTEMGVYYVVPGEPKTACWERVNRFVASARIAGKVLYDLTPEELQTLERKLRSMIDKGFVYKSDTVVSTTERSTSIPVVVVIGTGSSVVN</sequence>